<organism evidence="1">
    <name type="scientific">marine sediment metagenome</name>
    <dbReference type="NCBI Taxonomy" id="412755"/>
    <lineage>
        <taxon>unclassified sequences</taxon>
        <taxon>metagenomes</taxon>
        <taxon>ecological metagenomes</taxon>
    </lineage>
</organism>
<gene>
    <name evidence="1" type="ORF">S06H3_07296</name>
</gene>
<protein>
    <submittedName>
        <fullName evidence="1">Uncharacterized protein</fullName>
    </submittedName>
</protein>
<sequence length="84" mass="9773">MAIGVSSAEIEATTEKGTIRATEYGKGYRFDKNGWIYVHIEGEPYERGFHHGYLVASELDEILESLKYLTYWNTGKDWEFFVEK</sequence>
<name>X1KW03_9ZZZZ</name>
<evidence type="ECO:0000313" key="1">
    <source>
        <dbReference type="EMBL" id="GAH97820.1"/>
    </source>
</evidence>
<dbReference type="EMBL" id="BARV01002939">
    <property type="protein sequence ID" value="GAH97820.1"/>
    <property type="molecule type" value="Genomic_DNA"/>
</dbReference>
<comment type="caution">
    <text evidence="1">The sequence shown here is derived from an EMBL/GenBank/DDBJ whole genome shotgun (WGS) entry which is preliminary data.</text>
</comment>
<accession>X1KW03</accession>
<dbReference type="AlphaFoldDB" id="X1KW03"/>
<reference evidence="1" key="1">
    <citation type="journal article" date="2014" name="Front. Microbiol.">
        <title>High frequency of phylogenetically diverse reductive dehalogenase-homologous genes in deep subseafloor sedimentary metagenomes.</title>
        <authorList>
            <person name="Kawai M."/>
            <person name="Futagami T."/>
            <person name="Toyoda A."/>
            <person name="Takaki Y."/>
            <person name="Nishi S."/>
            <person name="Hori S."/>
            <person name="Arai W."/>
            <person name="Tsubouchi T."/>
            <person name="Morono Y."/>
            <person name="Uchiyama I."/>
            <person name="Ito T."/>
            <person name="Fujiyama A."/>
            <person name="Inagaki F."/>
            <person name="Takami H."/>
        </authorList>
    </citation>
    <scope>NUCLEOTIDE SEQUENCE</scope>
    <source>
        <strain evidence="1">Expedition CK06-06</strain>
    </source>
</reference>
<proteinExistence type="predicted"/>